<dbReference type="Pfam" id="PF07587">
    <property type="entry name" value="PSD1"/>
    <property type="match status" value="1"/>
</dbReference>
<protein>
    <recommendedName>
        <fullName evidence="1">DUF1553 domain-containing protein</fullName>
    </recommendedName>
</protein>
<evidence type="ECO:0000259" key="1">
    <source>
        <dbReference type="Pfam" id="PF07587"/>
    </source>
</evidence>
<dbReference type="Proteomes" id="UP000321083">
    <property type="component" value="Unassembled WGS sequence"/>
</dbReference>
<evidence type="ECO:0000313" key="2">
    <source>
        <dbReference type="EMBL" id="TWW09722.1"/>
    </source>
</evidence>
<dbReference type="PANTHER" id="PTHR35889">
    <property type="entry name" value="CYCLOINULO-OLIGOSACCHARIDE FRUCTANOTRANSFERASE-RELATED"/>
    <property type="match status" value="1"/>
</dbReference>
<dbReference type="PANTHER" id="PTHR35889:SF3">
    <property type="entry name" value="F-BOX DOMAIN-CONTAINING PROTEIN"/>
    <property type="match status" value="1"/>
</dbReference>
<organism evidence="2 3">
    <name type="scientific">Planctomyces bekefii</name>
    <dbReference type="NCBI Taxonomy" id="1653850"/>
    <lineage>
        <taxon>Bacteria</taxon>
        <taxon>Pseudomonadati</taxon>
        <taxon>Planctomycetota</taxon>
        <taxon>Planctomycetia</taxon>
        <taxon>Planctomycetales</taxon>
        <taxon>Planctomycetaceae</taxon>
        <taxon>Planctomyces</taxon>
    </lineage>
</organism>
<dbReference type="EMBL" id="SRHE01000195">
    <property type="protein sequence ID" value="TWW09722.1"/>
    <property type="molecule type" value="Genomic_DNA"/>
</dbReference>
<dbReference type="InterPro" id="IPR022655">
    <property type="entry name" value="DUF1553"/>
</dbReference>
<reference evidence="2 3" key="1">
    <citation type="submission" date="2019-08" db="EMBL/GenBank/DDBJ databases">
        <title>100 year-old enigma solved: identification of Planctomyces bekefii, the type genus and species of the phylum Planctomycetes.</title>
        <authorList>
            <person name="Svetlana D.N."/>
            <person name="Overmann J."/>
        </authorList>
    </citation>
    <scope>NUCLEOTIDE SEQUENCE [LARGE SCALE GENOMIC DNA]</scope>
    <source>
        <strain evidence="2">Phe10_nw2017</strain>
    </source>
</reference>
<dbReference type="AlphaFoldDB" id="A0A5C6M6U6"/>
<keyword evidence="3" id="KW-1185">Reference proteome</keyword>
<sequence length="564" mass="63284">MQAVFATTQISERAAAFLPVERTDGFEERRYLDQRQSEYLRMLAELDELLLRNAVQWYQQQGRNADQWLSAVAAARQESRVQSGQGSATRRKSSDVFSRARKLMGERGFPEDQYPPKLVGFTPQQFGLERVARKGLERLKWELERYEPFALSVYSGATREFRTVNAPVRLPVDPLSPGEVEETCILTGGDPFAAGERVRPGVLSAVAGGAVVQLPETVSGRRLALARWIAGADNPLTARSIVNRVWGWHFGRSIAANPNNFGSTGGRPLHPELLDWLAAEFVDSGWSVKSLHRLIMSSRAYRRSSRPADAADVARLDPELRCLSCFPARRLTAEELRDAMLSVSGELNLQVGGIPNRPELHAEVALQPRQVMGSFAAAWVPNPLPAQRHRRSLYALRLRGLPDPGLEVFNLPTPDFSCERRDSSTVTPQVFVQFNSQNSWSRSLAMASRVLRETATEDGAIQQCFRLAFGRSASATELRQCLQHWRDLEAVQREAVFRTPVPPPEVVRDAVEENTGERFQFTEKLYGMDHFVPDLRAEDCDARTRALADVCLVLLNSNEFIYVH</sequence>
<reference evidence="2 3" key="2">
    <citation type="submission" date="2019-08" db="EMBL/GenBank/DDBJ databases">
        <authorList>
            <person name="Henke P."/>
        </authorList>
    </citation>
    <scope>NUCLEOTIDE SEQUENCE [LARGE SCALE GENOMIC DNA]</scope>
    <source>
        <strain evidence="2">Phe10_nw2017</strain>
    </source>
</reference>
<name>A0A5C6M6U6_9PLAN</name>
<evidence type="ECO:0000313" key="3">
    <source>
        <dbReference type="Proteomes" id="UP000321083"/>
    </source>
</evidence>
<accession>A0A5C6M6U6</accession>
<feature type="domain" description="DUF1553" evidence="1">
    <location>
        <begin position="221"/>
        <end position="484"/>
    </location>
</feature>
<comment type="caution">
    <text evidence="2">The sequence shown here is derived from an EMBL/GenBank/DDBJ whole genome shotgun (WGS) entry which is preliminary data.</text>
</comment>
<gene>
    <name evidence="2" type="ORF">E3A20_11510</name>
</gene>
<proteinExistence type="predicted"/>